<evidence type="ECO:0000313" key="2">
    <source>
        <dbReference type="Proteomes" id="UP000256478"/>
    </source>
</evidence>
<dbReference type="EMBL" id="QUOU01000001">
    <property type="protein sequence ID" value="REL26720.1"/>
    <property type="molecule type" value="Genomic_DNA"/>
</dbReference>
<evidence type="ECO:0000313" key="1">
    <source>
        <dbReference type="EMBL" id="REL26720.1"/>
    </source>
</evidence>
<accession>A0A3E0TQV5</accession>
<organism evidence="1 2">
    <name type="scientific">Thalassotalea euphylliae</name>
    <dbReference type="NCBI Taxonomy" id="1655234"/>
    <lineage>
        <taxon>Bacteria</taxon>
        <taxon>Pseudomonadati</taxon>
        <taxon>Pseudomonadota</taxon>
        <taxon>Gammaproteobacteria</taxon>
        <taxon>Alteromonadales</taxon>
        <taxon>Colwelliaceae</taxon>
        <taxon>Thalassotalea</taxon>
    </lineage>
</organism>
<sequence length="61" mass="7367">MHADLLVEKSWLLDHMFISIGISEQIYRLSFYNSSLKLTEYLFRSVFLDEYLNVNVNQFFQ</sequence>
<name>A0A3E0TQV5_9GAMM</name>
<dbReference type="AlphaFoldDB" id="A0A3E0TQV5"/>
<gene>
    <name evidence="1" type="ORF">DXX93_09140</name>
</gene>
<protein>
    <submittedName>
        <fullName evidence="1">Uncharacterized protein</fullName>
    </submittedName>
</protein>
<proteinExistence type="predicted"/>
<reference evidence="1 2" key="1">
    <citation type="submission" date="2018-08" db="EMBL/GenBank/DDBJ databases">
        <title>Thalassotalea euphylliae genome.</title>
        <authorList>
            <person name="Summers S."/>
            <person name="Rice S.A."/>
            <person name="Freckelton M.L."/>
            <person name="Nedved B.T."/>
            <person name="Hadfield M.G."/>
        </authorList>
    </citation>
    <scope>NUCLEOTIDE SEQUENCE [LARGE SCALE GENOMIC DNA]</scope>
    <source>
        <strain evidence="1 2">H1</strain>
    </source>
</reference>
<dbReference type="Proteomes" id="UP000256478">
    <property type="component" value="Unassembled WGS sequence"/>
</dbReference>
<comment type="caution">
    <text evidence="1">The sequence shown here is derived from an EMBL/GenBank/DDBJ whole genome shotgun (WGS) entry which is preliminary data.</text>
</comment>